<dbReference type="RefSeq" id="WP_011525322.1">
    <property type="nucleotide sequence ID" value="NC_008009.1"/>
</dbReference>
<accession>Q1IHX5</accession>
<dbReference type="AlphaFoldDB" id="Q1IHX5"/>
<keyword evidence="2" id="KW-0067">ATP-binding</keyword>
<dbReference type="GO" id="GO:0004386">
    <property type="term" value="F:helicase activity"/>
    <property type="evidence" value="ECO:0007669"/>
    <property type="project" value="UniProtKB-KW"/>
</dbReference>
<dbReference type="eggNOG" id="COG3595">
    <property type="taxonomic scope" value="Bacteria"/>
</dbReference>
<reference evidence="2 3" key="1">
    <citation type="journal article" date="2009" name="Appl. Environ. Microbiol.">
        <title>Three genomes from the phylum Acidobacteria provide insight into the lifestyles of these microorganisms in soils.</title>
        <authorList>
            <person name="Ward N.L."/>
            <person name="Challacombe J.F."/>
            <person name="Janssen P.H."/>
            <person name="Henrissat B."/>
            <person name="Coutinho P.M."/>
            <person name="Wu M."/>
            <person name="Xie G."/>
            <person name="Haft D.H."/>
            <person name="Sait M."/>
            <person name="Badger J."/>
            <person name="Barabote R.D."/>
            <person name="Bradley B."/>
            <person name="Brettin T.S."/>
            <person name="Brinkac L.M."/>
            <person name="Bruce D."/>
            <person name="Creasy T."/>
            <person name="Daugherty S.C."/>
            <person name="Davidsen T.M."/>
            <person name="DeBoy R.T."/>
            <person name="Detter J.C."/>
            <person name="Dodson R.J."/>
            <person name="Durkin A.S."/>
            <person name="Ganapathy A."/>
            <person name="Gwinn-Giglio M."/>
            <person name="Han C.S."/>
            <person name="Khouri H."/>
            <person name="Kiss H."/>
            <person name="Kothari S.P."/>
            <person name="Madupu R."/>
            <person name="Nelson K.E."/>
            <person name="Nelson W.C."/>
            <person name="Paulsen I."/>
            <person name="Penn K."/>
            <person name="Ren Q."/>
            <person name="Rosovitz M.J."/>
            <person name="Selengut J.D."/>
            <person name="Shrivastava S."/>
            <person name="Sullivan S.A."/>
            <person name="Tapia R."/>
            <person name="Thompson L.S."/>
            <person name="Watkins K.L."/>
            <person name="Yang Q."/>
            <person name="Yu C."/>
            <person name="Zafar N."/>
            <person name="Zhou L."/>
            <person name="Kuske C.R."/>
        </authorList>
    </citation>
    <scope>NUCLEOTIDE SEQUENCE [LARGE SCALE GENOMIC DNA]</scope>
    <source>
        <strain evidence="2 3">Ellin345</strain>
    </source>
</reference>
<evidence type="ECO:0000313" key="3">
    <source>
        <dbReference type="Proteomes" id="UP000002432"/>
    </source>
</evidence>
<feature type="signal peptide" evidence="1">
    <location>
        <begin position="1"/>
        <end position="33"/>
    </location>
</feature>
<dbReference type="EnsemblBacteria" id="ABF43525">
    <property type="protein sequence ID" value="ABF43525"/>
    <property type="gene ID" value="Acid345_4525"/>
</dbReference>
<dbReference type="HOGENOM" id="CLU_658537_0_0_0"/>
<gene>
    <name evidence="2" type="ordered locus">Acid345_4525</name>
</gene>
<dbReference type="STRING" id="204669.Acid345_4525"/>
<keyword evidence="1" id="KW-0732">Signal</keyword>
<dbReference type="KEGG" id="aba:Acid345_4525"/>
<dbReference type="Proteomes" id="UP000002432">
    <property type="component" value="Chromosome"/>
</dbReference>
<dbReference type="PANTHER" id="PTHR34094:SF1">
    <property type="entry name" value="PROTEIN FAM185A"/>
    <property type="match status" value="1"/>
</dbReference>
<keyword evidence="2" id="KW-0347">Helicase</keyword>
<keyword evidence="2" id="KW-0378">Hydrolase</keyword>
<keyword evidence="2" id="KW-0547">Nucleotide-binding</keyword>
<feature type="chain" id="PRO_5004190687" evidence="1">
    <location>
        <begin position="34"/>
        <end position="417"/>
    </location>
</feature>
<protein>
    <submittedName>
        <fullName evidence="2">Peptidase S7, flavivirus helicase (NS3)</fullName>
    </submittedName>
</protein>
<keyword evidence="3" id="KW-1185">Reference proteome</keyword>
<dbReference type="PANTHER" id="PTHR34094">
    <property type="match status" value="1"/>
</dbReference>
<dbReference type="OrthoDB" id="113158at2"/>
<sequence>MEVTEWCQRQLSGGKRAIVYCAVVAFLSTASNAQSQAAPKFYQQGAQWVEEFSGFAPISHMLKVMMSVGAIHIEGGGQDEISYTVRKRCMRSTQEAARKIFDQFRVFTAKKTDATIIQGDWLGGKDVNDLMADLFVQVPPSVSAVAVNAKEGNVTVRAIRAKLDIDTSAGNIDLDQIAGAVKAHTSGGFITAGTLLGDAQLKSGAGNVQARAISGKATLWTAGGTTSLGSARWCWLETLAGNISVDHCDGETHAISGGGSITLGNINGDVFAQTGGGRIQLASAAGHVTAATGGGAVELHRVARGVQVDSGVGAISVEFSGSPRTFSDSLIRTSSGDVIVYVSDSLPMTVHAASDMTRGPGISSEFPEIKITSEGGKYGPKSMFAEGTLNGGGPVLKVRTTIGQIEFHRTNTAVSAK</sequence>
<organism evidence="2 3">
    <name type="scientific">Koribacter versatilis (strain Ellin345)</name>
    <dbReference type="NCBI Taxonomy" id="204669"/>
    <lineage>
        <taxon>Bacteria</taxon>
        <taxon>Pseudomonadati</taxon>
        <taxon>Acidobacteriota</taxon>
        <taxon>Terriglobia</taxon>
        <taxon>Terriglobales</taxon>
        <taxon>Candidatus Korobacteraceae</taxon>
        <taxon>Candidatus Korobacter</taxon>
    </lineage>
</organism>
<dbReference type="EMBL" id="CP000360">
    <property type="protein sequence ID" value="ABF43525.1"/>
    <property type="molecule type" value="Genomic_DNA"/>
</dbReference>
<evidence type="ECO:0000256" key="1">
    <source>
        <dbReference type="SAM" id="SignalP"/>
    </source>
</evidence>
<evidence type="ECO:0000313" key="2">
    <source>
        <dbReference type="EMBL" id="ABF43525.1"/>
    </source>
</evidence>
<name>Q1IHX5_KORVE</name>
<proteinExistence type="predicted"/>